<dbReference type="Pfam" id="PF19029">
    <property type="entry name" value="DUF883_C"/>
    <property type="match status" value="1"/>
</dbReference>
<keyword evidence="1" id="KW-0812">Transmembrane</keyword>
<evidence type="ECO:0000259" key="2">
    <source>
        <dbReference type="Pfam" id="PF19029"/>
    </source>
</evidence>
<dbReference type="HOGENOM" id="CLU_2380400_0_0_7"/>
<keyword evidence="1" id="KW-1133">Transmembrane helix</keyword>
<sequence length="94" mass="10012">MNPSTLQKETEKKLNGAAKEIGNAVETVSDRLEKFSHDAGQQVGNFASEFSERASEYVGTSRSYIKENPIQAAAIAVAAGAAIGCLLTLAARRR</sequence>
<dbReference type="KEGG" id="bex:A11Q_646"/>
<dbReference type="InterPro" id="IPR043605">
    <property type="entry name" value="DUF883_C"/>
</dbReference>
<keyword evidence="4" id="KW-1185">Reference proteome</keyword>
<dbReference type="AlphaFoldDB" id="M4VA13"/>
<dbReference type="EMBL" id="CP003537">
    <property type="protein sequence ID" value="AGH94866.1"/>
    <property type="molecule type" value="Genomic_DNA"/>
</dbReference>
<organism evidence="3 4">
    <name type="scientific">Pseudobdellovibrio exovorus JSS</name>
    <dbReference type="NCBI Taxonomy" id="1184267"/>
    <lineage>
        <taxon>Bacteria</taxon>
        <taxon>Pseudomonadati</taxon>
        <taxon>Bdellovibrionota</taxon>
        <taxon>Bdellovibrionia</taxon>
        <taxon>Bdellovibrionales</taxon>
        <taxon>Pseudobdellovibrionaceae</taxon>
        <taxon>Pseudobdellovibrio</taxon>
    </lineage>
</organism>
<proteinExistence type="predicted"/>
<evidence type="ECO:0000256" key="1">
    <source>
        <dbReference type="SAM" id="Phobius"/>
    </source>
</evidence>
<dbReference type="RefSeq" id="WP_015469356.1">
    <property type="nucleotide sequence ID" value="NC_020813.1"/>
</dbReference>
<dbReference type="PATRIC" id="fig|1184267.3.peg.656"/>
<evidence type="ECO:0000313" key="4">
    <source>
        <dbReference type="Proteomes" id="UP000012040"/>
    </source>
</evidence>
<gene>
    <name evidence="3" type="ORF">A11Q_646</name>
</gene>
<feature type="domain" description="DUF883" evidence="2">
    <location>
        <begin position="62"/>
        <end position="87"/>
    </location>
</feature>
<dbReference type="Proteomes" id="UP000012040">
    <property type="component" value="Chromosome"/>
</dbReference>
<name>M4VA13_9BACT</name>
<protein>
    <recommendedName>
        <fullName evidence="2">DUF883 domain-containing protein</fullName>
    </recommendedName>
</protein>
<dbReference type="STRING" id="1184267.A11Q_646"/>
<reference evidence="3 4" key="1">
    <citation type="journal article" date="2013" name="ISME J.">
        <title>By their genes ye shall know them: genomic signatures of predatory bacteria.</title>
        <authorList>
            <person name="Pasternak Z."/>
            <person name="Pietrokovski S."/>
            <person name="Rotem O."/>
            <person name="Gophna U."/>
            <person name="Lurie-Weinberger M.N."/>
            <person name="Jurkevitch E."/>
        </authorList>
    </citation>
    <scope>NUCLEOTIDE SEQUENCE [LARGE SCALE GENOMIC DNA]</scope>
    <source>
        <strain evidence="3 4">JSS</strain>
    </source>
</reference>
<keyword evidence="1" id="KW-0472">Membrane</keyword>
<feature type="transmembrane region" description="Helical" evidence="1">
    <location>
        <begin position="70"/>
        <end position="91"/>
    </location>
</feature>
<accession>M4VA13</accession>
<evidence type="ECO:0000313" key="3">
    <source>
        <dbReference type="EMBL" id="AGH94866.1"/>
    </source>
</evidence>